<dbReference type="SUPFAM" id="SSF144091">
    <property type="entry name" value="Rhomboid-like"/>
    <property type="match status" value="1"/>
</dbReference>
<keyword evidence="6 7" id="KW-0472">Membrane</keyword>
<evidence type="ECO:0000256" key="3">
    <source>
        <dbReference type="ARBA" id="ARBA00022692"/>
    </source>
</evidence>
<evidence type="ECO:0000256" key="2">
    <source>
        <dbReference type="ARBA" id="ARBA00009045"/>
    </source>
</evidence>
<evidence type="ECO:0000313" key="10">
    <source>
        <dbReference type="EMBL" id="TSJ47793.1"/>
    </source>
</evidence>
<dbReference type="AlphaFoldDB" id="A0A556N6T7"/>
<dbReference type="InterPro" id="IPR022764">
    <property type="entry name" value="Peptidase_S54_rhomboid_dom"/>
</dbReference>
<feature type="transmembrane region" description="Helical" evidence="7">
    <location>
        <begin position="112"/>
        <end position="130"/>
    </location>
</feature>
<feature type="transmembrane region" description="Helical" evidence="7">
    <location>
        <begin position="21"/>
        <end position="41"/>
    </location>
</feature>
<dbReference type="Pfam" id="PF20216">
    <property type="entry name" value="DUF6576"/>
    <property type="match status" value="1"/>
</dbReference>
<evidence type="ECO:0000259" key="8">
    <source>
        <dbReference type="Pfam" id="PF01694"/>
    </source>
</evidence>
<proteinExistence type="inferred from homology"/>
<dbReference type="GO" id="GO:0016020">
    <property type="term" value="C:membrane"/>
    <property type="evidence" value="ECO:0007669"/>
    <property type="project" value="UniProtKB-SubCell"/>
</dbReference>
<evidence type="ECO:0000256" key="1">
    <source>
        <dbReference type="ARBA" id="ARBA00004141"/>
    </source>
</evidence>
<dbReference type="InterPro" id="IPR035952">
    <property type="entry name" value="Rhomboid-like_sf"/>
</dbReference>
<comment type="subcellular location">
    <subcellularLocation>
        <location evidence="1">Membrane</location>
        <topology evidence="1">Multi-pass membrane protein</topology>
    </subcellularLocation>
</comment>
<evidence type="ECO:0000259" key="9">
    <source>
        <dbReference type="Pfam" id="PF20216"/>
    </source>
</evidence>
<evidence type="ECO:0000256" key="5">
    <source>
        <dbReference type="ARBA" id="ARBA00022989"/>
    </source>
</evidence>
<feature type="transmembrane region" description="Helical" evidence="7">
    <location>
        <begin position="191"/>
        <end position="211"/>
    </location>
</feature>
<dbReference type="OrthoDB" id="680602at2"/>
<comment type="caution">
    <text evidence="10">The sequence shown here is derived from an EMBL/GenBank/DDBJ whole genome shotgun (WGS) entry which is preliminary data.</text>
</comment>
<keyword evidence="10" id="KW-0645">Protease</keyword>
<dbReference type="GO" id="GO:0006508">
    <property type="term" value="P:proteolysis"/>
    <property type="evidence" value="ECO:0007669"/>
    <property type="project" value="UniProtKB-KW"/>
</dbReference>
<dbReference type="Gene3D" id="1.20.1540.10">
    <property type="entry name" value="Rhomboid-like"/>
    <property type="match status" value="1"/>
</dbReference>
<gene>
    <name evidence="10" type="ORF">FO442_01305</name>
</gene>
<comment type="similarity">
    <text evidence="2">Belongs to the peptidase S54 family.</text>
</comment>
<keyword evidence="11" id="KW-1185">Reference proteome</keyword>
<dbReference type="RefSeq" id="WP_144331328.1">
    <property type="nucleotide sequence ID" value="NZ_VLPL01000001.1"/>
</dbReference>
<keyword evidence="4" id="KW-0378">Hydrolase</keyword>
<keyword evidence="3 7" id="KW-0812">Transmembrane</keyword>
<feature type="transmembrane region" description="Helical" evidence="7">
    <location>
        <begin position="136"/>
        <end position="154"/>
    </location>
</feature>
<evidence type="ECO:0000256" key="4">
    <source>
        <dbReference type="ARBA" id="ARBA00022801"/>
    </source>
</evidence>
<protein>
    <submittedName>
        <fullName evidence="10">Rhomboid family intramembrane serine protease</fullName>
    </submittedName>
</protein>
<sequence length="296" mass="33802">MQDRSLSEELKFQFKFGGMHIRLIFINALVFLAMLFLGLAWNASHSEWINWVMINVFTLQTDPHQFMYAPLGLITSIFTHFEFFHFLFNMIFLYFAGSLFKQFFSDRRMLHVYIVGGIVGGLFELIANQFLGRGTVVLGASGSIMALFIAISVYKPNITISLFGVFPVKIYVLALIYIVSDLAQTINHDGVAHFAHLGGALIGFLSVQNLYSSSNIINWTESMHQRILSFFDGRKNRRPRMKAQKGGRVVKTDEEYNMDAKAKQERIDKILDKISKSGYESLTKAEKDFLFSQSNK</sequence>
<dbReference type="GO" id="GO:0004252">
    <property type="term" value="F:serine-type endopeptidase activity"/>
    <property type="evidence" value="ECO:0007669"/>
    <property type="project" value="InterPro"/>
</dbReference>
<reference evidence="10 11" key="1">
    <citation type="submission" date="2019-07" db="EMBL/GenBank/DDBJ databases">
        <authorList>
            <person name="Huq M.A."/>
        </authorList>
    </citation>
    <scope>NUCLEOTIDE SEQUENCE [LARGE SCALE GENOMIC DNA]</scope>
    <source>
        <strain evidence="10 11">MAH-3</strain>
    </source>
</reference>
<evidence type="ECO:0000313" key="11">
    <source>
        <dbReference type="Proteomes" id="UP000316008"/>
    </source>
</evidence>
<dbReference type="InterPro" id="IPR046483">
    <property type="entry name" value="DUF6576"/>
</dbReference>
<evidence type="ECO:0000256" key="6">
    <source>
        <dbReference type="ARBA" id="ARBA00023136"/>
    </source>
</evidence>
<feature type="domain" description="DUF6576" evidence="9">
    <location>
        <begin position="253"/>
        <end position="292"/>
    </location>
</feature>
<dbReference type="PANTHER" id="PTHR43731:SF14">
    <property type="entry name" value="PRESENILIN-ASSOCIATED RHOMBOID-LIKE PROTEIN, MITOCHONDRIAL"/>
    <property type="match status" value="1"/>
</dbReference>
<evidence type="ECO:0000256" key="7">
    <source>
        <dbReference type="SAM" id="Phobius"/>
    </source>
</evidence>
<dbReference type="InterPro" id="IPR050925">
    <property type="entry name" value="Rhomboid_protease_S54"/>
</dbReference>
<dbReference type="EMBL" id="VLPL01000001">
    <property type="protein sequence ID" value="TSJ47793.1"/>
    <property type="molecule type" value="Genomic_DNA"/>
</dbReference>
<feature type="transmembrane region" description="Helical" evidence="7">
    <location>
        <begin position="161"/>
        <end position="179"/>
    </location>
</feature>
<feature type="domain" description="Peptidase S54 rhomboid" evidence="8">
    <location>
        <begin position="72"/>
        <end position="206"/>
    </location>
</feature>
<dbReference type="Pfam" id="PF01694">
    <property type="entry name" value="Rhomboid"/>
    <property type="match status" value="1"/>
</dbReference>
<keyword evidence="5 7" id="KW-1133">Transmembrane helix</keyword>
<name>A0A556N6T7_9FLAO</name>
<accession>A0A556N6T7</accession>
<dbReference type="Proteomes" id="UP000316008">
    <property type="component" value="Unassembled WGS sequence"/>
</dbReference>
<dbReference type="PANTHER" id="PTHR43731">
    <property type="entry name" value="RHOMBOID PROTEASE"/>
    <property type="match status" value="1"/>
</dbReference>
<organism evidence="10 11">
    <name type="scientific">Fluviicola chungangensis</name>
    <dbReference type="NCBI Taxonomy" id="2597671"/>
    <lineage>
        <taxon>Bacteria</taxon>
        <taxon>Pseudomonadati</taxon>
        <taxon>Bacteroidota</taxon>
        <taxon>Flavobacteriia</taxon>
        <taxon>Flavobacteriales</taxon>
        <taxon>Crocinitomicaceae</taxon>
        <taxon>Fluviicola</taxon>
    </lineage>
</organism>